<dbReference type="InterPro" id="IPR023346">
    <property type="entry name" value="Lysozyme-like_dom_sf"/>
</dbReference>
<gene>
    <name evidence="1" type="ORF">LMG29542_04458</name>
</gene>
<sequence>MARWEAITPLMRNARVNWECELERVGKLQWWDQVKGKVEGFPDSPVAHHIHPVALVGNFQSTPFLCPHCGSDMTISAGFLKKIFPGISDENAAGYAVALNPVFVKYKINTCNRISHFLGQCDVECAGFTAFKEDLFYKDGDKLWGTYPSPLKNGLNRLHPDWTDAQIESYAKAHLIRNDPELGIVLFGDSAYPNCDYRGRGLIHLTWLENYRRYKEYSGVDVVTDPLRLEYDKAVAADSAGWFWSMHSINQHADANNPKKVTTMINPGLKKLIERKAASQRVFSKLNNGCEPCRAQWEATATGANGW</sequence>
<dbReference type="AlphaFoldDB" id="A0A6J5EAP1"/>
<evidence type="ECO:0000313" key="2">
    <source>
        <dbReference type="Proteomes" id="UP000494363"/>
    </source>
</evidence>
<dbReference type="EMBL" id="CADIKH010000021">
    <property type="protein sequence ID" value="CAB3762927.1"/>
    <property type="molecule type" value="Genomic_DNA"/>
</dbReference>
<dbReference type="Gene3D" id="1.10.530.10">
    <property type="match status" value="1"/>
</dbReference>
<protein>
    <recommendedName>
        <fullName evidence="3">Glycoside hydrolase family 19 catalytic domain-containing protein</fullName>
    </recommendedName>
</protein>
<name>A0A6J5EAP1_9BURK</name>
<proteinExistence type="predicted"/>
<keyword evidence="2" id="KW-1185">Reference proteome</keyword>
<accession>A0A6J5EAP1</accession>
<dbReference type="SUPFAM" id="SSF53955">
    <property type="entry name" value="Lysozyme-like"/>
    <property type="match status" value="1"/>
</dbReference>
<evidence type="ECO:0008006" key="3">
    <source>
        <dbReference type="Google" id="ProtNLM"/>
    </source>
</evidence>
<reference evidence="1 2" key="1">
    <citation type="submission" date="2020-04" db="EMBL/GenBank/DDBJ databases">
        <authorList>
            <person name="De Canck E."/>
        </authorList>
    </citation>
    <scope>NUCLEOTIDE SEQUENCE [LARGE SCALE GENOMIC DNA]</scope>
    <source>
        <strain evidence="1 2">LMG 29542</strain>
    </source>
</reference>
<evidence type="ECO:0000313" key="1">
    <source>
        <dbReference type="EMBL" id="CAB3762927.1"/>
    </source>
</evidence>
<organism evidence="1 2">
    <name type="scientific">Paraburkholderia humisilvae</name>
    <dbReference type="NCBI Taxonomy" id="627669"/>
    <lineage>
        <taxon>Bacteria</taxon>
        <taxon>Pseudomonadati</taxon>
        <taxon>Pseudomonadota</taxon>
        <taxon>Betaproteobacteria</taxon>
        <taxon>Burkholderiales</taxon>
        <taxon>Burkholderiaceae</taxon>
        <taxon>Paraburkholderia</taxon>
    </lineage>
</organism>
<dbReference type="Proteomes" id="UP000494363">
    <property type="component" value="Unassembled WGS sequence"/>
</dbReference>